<feature type="compositionally biased region" description="Polar residues" evidence="3">
    <location>
        <begin position="144"/>
        <end position="163"/>
    </location>
</feature>
<dbReference type="Proteomes" id="UP001431209">
    <property type="component" value="Unassembled WGS sequence"/>
</dbReference>
<comment type="caution">
    <text evidence="5">The sequence shown here is derived from an EMBL/GenBank/DDBJ whole genome shotgun (WGS) entry which is preliminary data.</text>
</comment>
<dbReference type="GO" id="GO:0017025">
    <property type="term" value="F:TBP-class protein binding"/>
    <property type="evidence" value="ECO:0007669"/>
    <property type="project" value="TreeGrafter"/>
</dbReference>
<dbReference type="GO" id="GO:0051123">
    <property type="term" value="P:RNA polymerase II preinitiation complex assembly"/>
    <property type="evidence" value="ECO:0007669"/>
    <property type="project" value="TreeGrafter"/>
</dbReference>
<gene>
    <name evidence="5" type="ORF">AKO1_003416</name>
</gene>
<feature type="region of interest" description="Disordered" evidence="3">
    <location>
        <begin position="127"/>
        <end position="187"/>
    </location>
</feature>
<dbReference type="GO" id="GO:0046982">
    <property type="term" value="F:protein heterodimerization activity"/>
    <property type="evidence" value="ECO:0007669"/>
    <property type="project" value="InterPro"/>
</dbReference>
<evidence type="ECO:0000259" key="4">
    <source>
        <dbReference type="Pfam" id="PF00808"/>
    </source>
</evidence>
<dbReference type="GO" id="GO:0017054">
    <property type="term" value="C:negative cofactor 2 complex"/>
    <property type="evidence" value="ECO:0007669"/>
    <property type="project" value="InterPro"/>
</dbReference>
<dbReference type="SUPFAM" id="SSF47113">
    <property type="entry name" value="Histone-fold"/>
    <property type="match status" value="1"/>
</dbReference>
<dbReference type="InterPro" id="IPR042225">
    <property type="entry name" value="Ncb2"/>
</dbReference>
<dbReference type="Pfam" id="PF00808">
    <property type="entry name" value="CBFD_NFYB_HMF"/>
    <property type="match status" value="1"/>
</dbReference>
<reference evidence="5 6" key="1">
    <citation type="submission" date="2024-03" db="EMBL/GenBank/DDBJ databases">
        <title>The Acrasis kona genome and developmental transcriptomes reveal deep origins of eukaryotic multicellular pathways.</title>
        <authorList>
            <person name="Sheikh S."/>
            <person name="Fu C.-J."/>
            <person name="Brown M.W."/>
            <person name="Baldauf S.L."/>
        </authorList>
    </citation>
    <scope>NUCLEOTIDE SEQUENCE [LARGE SCALE GENOMIC DNA]</scope>
    <source>
        <strain evidence="5 6">ATCC MYA-3509</strain>
    </source>
</reference>
<evidence type="ECO:0000256" key="1">
    <source>
        <dbReference type="ARBA" id="ARBA00004123"/>
    </source>
</evidence>
<dbReference type="AlphaFoldDB" id="A0AAW2ZMZ4"/>
<evidence type="ECO:0000256" key="2">
    <source>
        <dbReference type="ARBA" id="ARBA00023242"/>
    </source>
</evidence>
<organism evidence="5 6">
    <name type="scientific">Acrasis kona</name>
    <dbReference type="NCBI Taxonomy" id="1008807"/>
    <lineage>
        <taxon>Eukaryota</taxon>
        <taxon>Discoba</taxon>
        <taxon>Heterolobosea</taxon>
        <taxon>Tetramitia</taxon>
        <taxon>Eutetramitia</taxon>
        <taxon>Acrasidae</taxon>
        <taxon>Acrasis</taxon>
    </lineage>
</organism>
<keyword evidence="2" id="KW-0539">Nucleus</keyword>
<evidence type="ECO:0000256" key="3">
    <source>
        <dbReference type="SAM" id="MobiDB-lite"/>
    </source>
</evidence>
<feature type="compositionally biased region" description="Low complexity" evidence="3">
    <location>
        <begin position="131"/>
        <end position="143"/>
    </location>
</feature>
<dbReference type="CDD" id="cd22905">
    <property type="entry name" value="HFD_Dr1"/>
    <property type="match status" value="1"/>
</dbReference>
<dbReference type="GO" id="GO:0000122">
    <property type="term" value="P:negative regulation of transcription by RNA polymerase II"/>
    <property type="evidence" value="ECO:0007669"/>
    <property type="project" value="InterPro"/>
</dbReference>
<name>A0AAW2ZMZ4_9EUKA</name>
<dbReference type="PANTHER" id="PTHR46138:SF1">
    <property type="entry name" value="PROTEIN DR1"/>
    <property type="match status" value="1"/>
</dbReference>
<dbReference type="GO" id="GO:0016251">
    <property type="term" value="F:RNA polymerase II general transcription initiation factor activity"/>
    <property type="evidence" value="ECO:0007669"/>
    <property type="project" value="TreeGrafter"/>
</dbReference>
<dbReference type="InterPro" id="IPR003958">
    <property type="entry name" value="CBFA_NFYB_domain"/>
</dbReference>
<accession>A0AAW2ZMZ4</accession>
<proteinExistence type="predicted"/>
<keyword evidence="6" id="KW-1185">Reference proteome</keyword>
<dbReference type="FunFam" id="1.10.20.10:FF:000019">
    <property type="entry name" value="Negative cofactor 2 beta"/>
    <property type="match status" value="1"/>
</dbReference>
<comment type="subcellular location">
    <subcellularLocation>
        <location evidence="1">Nucleus</location>
    </subcellularLocation>
</comment>
<evidence type="ECO:0000313" key="6">
    <source>
        <dbReference type="Proteomes" id="UP001431209"/>
    </source>
</evidence>
<dbReference type="InterPro" id="IPR009072">
    <property type="entry name" value="Histone-fold"/>
</dbReference>
<dbReference type="EMBL" id="JAOPGA020001705">
    <property type="protein sequence ID" value="KAL0490624.1"/>
    <property type="molecule type" value="Genomic_DNA"/>
</dbReference>
<dbReference type="PANTHER" id="PTHR46138">
    <property type="entry name" value="PROTEIN DR1"/>
    <property type="match status" value="1"/>
</dbReference>
<dbReference type="Gene3D" id="1.10.20.10">
    <property type="entry name" value="Histone, subunit A"/>
    <property type="match status" value="1"/>
</dbReference>
<feature type="domain" description="Transcription factor CBF/NF-Y/archaeal histone" evidence="4">
    <location>
        <begin position="8"/>
        <end position="73"/>
    </location>
</feature>
<protein>
    <submittedName>
        <fullName evidence="5">DR1</fullName>
    </submittedName>
</protein>
<sequence>MSTEDDVSLPKATISKVIKEHLAGDNIRCANDTRDMIVDCCVEFVQMIATEANDLCTKEKKKTISAEHITDALKILGYTEYINEVNTVLQSHKDEITRSHKIANKQKNSHRSQEDLILEQRRLINESKARTQPNTPTQQPQSPFGTPTNPQQAFQITPPVQNGNFNAPQFAPPPFQTQPPKFESQDQ</sequence>
<evidence type="ECO:0000313" key="5">
    <source>
        <dbReference type="EMBL" id="KAL0490624.1"/>
    </source>
</evidence>